<organism evidence="2 3">
    <name type="scientific">Pseudaquabacterium pictum</name>
    <dbReference type="NCBI Taxonomy" id="2315236"/>
    <lineage>
        <taxon>Bacteria</taxon>
        <taxon>Pseudomonadati</taxon>
        <taxon>Pseudomonadota</taxon>
        <taxon>Betaproteobacteria</taxon>
        <taxon>Burkholderiales</taxon>
        <taxon>Sphaerotilaceae</taxon>
        <taxon>Pseudaquabacterium</taxon>
    </lineage>
</organism>
<keyword evidence="2" id="KW-0418">Kinase</keyword>
<keyword evidence="2" id="KW-0808">Transferase</keyword>
<dbReference type="InterPro" id="IPR051678">
    <property type="entry name" value="AGP_Transferase"/>
</dbReference>
<gene>
    <name evidence="2" type="ORF">AQPW35_52300</name>
</gene>
<evidence type="ECO:0000259" key="1">
    <source>
        <dbReference type="Pfam" id="PF01636"/>
    </source>
</evidence>
<evidence type="ECO:0000313" key="2">
    <source>
        <dbReference type="EMBL" id="GCL66149.1"/>
    </source>
</evidence>
<dbReference type="Gene3D" id="3.90.1200.10">
    <property type="match status" value="1"/>
</dbReference>
<evidence type="ECO:0000313" key="3">
    <source>
        <dbReference type="Proteomes" id="UP000301751"/>
    </source>
</evidence>
<dbReference type="InterPro" id="IPR011009">
    <property type="entry name" value="Kinase-like_dom_sf"/>
</dbReference>
<dbReference type="PANTHER" id="PTHR21310">
    <property type="entry name" value="AMINOGLYCOSIDE PHOSPHOTRANSFERASE-RELATED-RELATED"/>
    <property type="match status" value="1"/>
</dbReference>
<dbReference type="OrthoDB" id="179763at2"/>
<feature type="domain" description="Aminoglycoside phosphotransferase" evidence="1">
    <location>
        <begin position="27"/>
        <end position="266"/>
    </location>
</feature>
<sequence length="333" mass="35402">MTTAALAKGLSAALTTDGAAPVPVRAIERLSGGASQETWAFEAVTAAGVEPLILRRAPPGAELRGNGNPGLAAEAELIRRAAAAGVPVPAVVAVLQPAHGLGEGFVMQRLRGETLGRRVAAAHRPALAWQVGAALARIHAVDLAGAPALRRTQPRAEVQHLADWHARHGTVRPVFQLALRWLADHAPADVPAPALVHGDFRNGNLMVDLEAEGGQLVGVLDWELAHQGDPMADLGWLGVNSWRYGRHQRPVGGFGHWAQLFDGYRSAGGTVDEARVHWWQVLGSLRWGVICESMGEAWLSGAEPVMEKAAIGRRASEAEIDLLELLLPRPPVN</sequence>
<dbReference type="AlphaFoldDB" id="A0A480AWP9"/>
<dbReference type="PANTHER" id="PTHR21310:SF57">
    <property type="entry name" value="BLR2944 PROTEIN"/>
    <property type="match status" value="1"/>
</dbReference>
<dbReference type="Gene3D" id="3.30.200.20">
    <property type="entry name" value="Phosphorylase Kinase, domain 1"/>
    <property type="match status" value="1"/>
</dbReference>
<keyword evidence="3" id="KW-1185">Reference proteome</keyword>
<accession>A0A480AWP9</accession>
<dbReference type="InterPro" id="IPR002575">
    <property type="entry name" value="Aminoglycoside_PTrfase"/>
</dbReference>
<dbReference type="CDD" id="cd05154">
    <property type="entry name" value="ACAD10_11_N-like"/>
    <property type="match status" value="1"/>
</dbReference>
<comment type="caution">
    <text evidence="2">The sequence shown here is derived from an EMBL/GenBank/DDBJ whole genome shotgun (WGS) entry which is preliminary data.</text>
</comment>
<protein>
    <submittedName>
        <fullName evidence="2">Tyrosine protein kinase:aminoglycoside phosphotransferase</fullName>
    </submittedName>
</protein>
<dbReference type="EMBL" id="BJCL01000026">
    <property type="protein sequence ID" value="GCL66149.1"/>
    <property type="molecule type" value="Genomic_DNA"/>
</dbReference>
<dbReference type="Pfam" id="PF01636">
    <property type="entry name" value="APH"/>
    <property type="match status" value="1"/>
</dbReference>
<dbReference type="SUPFAM" id="SSF56112">
    <property type="entry name" value="Protein kinase-like (PK-like)"/>
    <property type="match status" value="1"/>
</dbReference>
<reference evidence="3" key="1">
    <citation type="submission" date="2019-03" db="EMBL/GenBank/DDBJ databases">
        <title>Aquabacterium pictum sp.nov., the first bacteriochlorophyll a-containing freshwater bacterium in the genus Aquabacterium of the class Betaproteobacteria.</title>
        <authorList>
            <person name="Hirose S."/>
            <person name="Tank M."/>
            <person name="Hara E."/>
            <person name="Tamaki H."/>
            <person name="Takaichi S."/>
            <person name="Haruta S."/>
            <person name="Hanada S."/>
        </authorList>
    </citation>
    <scope>NUCLEOTIDE SEQUENCE [LARGE SCALE GENOMIC DNA]</scope>
    <source>
        <strain evidence="3">W35</strain>
    </source>
</reference>
<dbReference type="RefSeq" id="WP_137735850.1">
    <property type="nucleotide sequence ID" value="NZ_BJCL01000026.1"/>
</dbReference>
<dbReference type="Proteomes" id="UP000301751">
    <property type="component" value="Unassembled WGS sequence"/>
</dbReference>
<dbReference type="GO" id="GO:0016301">
    <property type="term" value="F:kinase activity"/>
    <property type="evidence" value="ECO:0007669"/>
    <property type="project" value="UniProtKB-KW"/>
</dbReference>
<proteinExistence type="predicted"/>
<name>A0A480AWP9_9BURK</name>
<dbReference type="InterPro" id="IPR041726">
    <property type="entry name" value="ACAD10_11_N"/>
</dbReference>